<name>A0A0L6UPP5_9BASI</name>
<keyword evidence="3" id="KW-1185">Reference proteome</keyword>
<comment type="caution">
    <text evidence="2">The sequence shown here is derived from an EMBL/GenBank/DDBJ whole genome shotgun (WGS) entry which is preliminary data.</text>
</comment>
<dbReference type="Proteomes" id="UP000037035">
    <property type="component" value="Unassembled WGS sequence"/>
</dbReference>
<dbReference type="PANTHER" id="PTHR48472:SF1">
    <property type="entry name" value="TC1-LIKE TRANSPOSASE DDE DOMAIN-CONTAINING PROTEIN"/>
    <property type="match status" value="1"/>
</dbReference>
<reference evidence="2 3" key="1">
    <citation type="submission" date="2015-08" db="EMBL/GenBank/DDBJ databases">
        <title>Next Generation Sequencing and Analysis of the Genome of Puccinia sorghi L Schw, the Causal Agent of Maize Common Rust.</title>
        <authorList>
            <person name="Rochi L."/>
            <person name="Burguener G."/>
            <person name="Darino M."/>
            <person name="Turjanski A."/>
            <person name="Kreff E."/>
            <person name="Dieguez M.J."/>
            <person name="Sacco F."/>
        </authorList>
    </citation>
    <scope>NUCLEOTIDE SEQUENCE [LARGE SCALE GENOMIC DNA]</scope>
    <source>
        <strain evidence="2 3">RO10H11247</strain>
    </source>
</reference>
<feature type="region of interest" description="Disordered" evidence="1">
    <location>
        <begin position="1"/>
        <end position="27"/>
    </location>
</feature>
<organism evidence="2 3">
    <name type="scientific">Puccinia sorghi</name>
    <dbReference type="NCBI Taxonomy" id="27349"/>
    <lineage>
        <taxon>Eukaryota</taxon>
        <taxon>Fungi</taxon>
        <taxon>Dikarya</taxon>
        <taxon>Basidiomycota</taxon>
        <taxon>Pucciniomycotina</taxon>
        <taxon>Pucciniomycetes</taxon>
        <taxon>Pucciniales</taxon>
        <taxon>Pucciniaceae</taxon>
        <taxon>Puccinia</taxon>
    </lineage>
</organism>
<accession>A0A0L6UPP5</accession>
<protein>
    <submittedName>
        <fullName evidence="2">Uncharacterized protein</fullName>
    </submittedName>
</protein>
<evidence type="ECO:0000256" key="1">
    <source>
        <dbReference type="SAM" id="MobiDB-lite"/>
    </source>
</evidence>
<dbReference type="STRING" id="27349.A0A0L6UPP5"/>
<gene>
    <name evidence="2" type="ORF">VP01_4394g2</name>
</gene>
<dbReference type="EMBL" id="LAVV01009495">
    <property type="protein sequence ID" value="KNZ50494.1"/>
    <property type="molecule type" value="Genomic_DNA"/>
</dbReference>
<dbReference type="AlphaFoldDB" id="A0A0L6UPP5"/>
<dbReference type="PANTHER" id="PTHR48472">
    <property type="entry name" value="TC1-LIKE TRANSPOSASE DDE DOMAIN-CONTAINING PROTEIN"/>
    <property type="match status" value="1"/>
</dbReference>
<evidence type="ECO:0000313" key="2">
    <source>
        <dbReference type="EMBL" id="KNZ50494.1"/>
    </source>
</evidence>
<dbReference type="VEuPathDB" id="FungiDB:VP01_4394g2"/>
<sequence length="83" mass="9357">MSTLGPRSSDSDSFDGGLSNNEKMHNGPDVLMSLQEIHNNLVKNLFLMVKKGKTVNPKKCLIAKYQWVELMQFLPAEFLVFKG</sequence>
<proteinExistence type="predicted"/>
<evidence type="ECO:0000313" key="3">
    <source>
        <dbReference type="Proteomes" id="UP000037035"/>
    </source>
</evidence>